<organism evidence="2 3">
    <name type="scientific">Ridgeia piscesae</name>
    <name type="common">Tubeworm</name>
    <dbReference type="NCBI Taxonomy" id="27915"/>
    <lineage>
        <taxon>Eukaryota</taxon>
        <taxon>Metazoa</taxon>
        <taxon>Spiralia</taxon>
        <taxon>Lophotrochozoa</taxon>
        <taxon>Annelida</taxon>
        <taxon>Polychaeta</taxon>
        <taxon>Sedentaria</taxon>
        <taxon>Canalipalpata</taxon>
        <taxon>Sabellida</taxon>
        <taxon>Siboglinidae</taxon>
        <taxon>Ridgeia</taxon>
    </lineage>
</organism>
<gene>
    <name evidence="2" type="ORF">NP493_420g01025</name>
</gene>
<evidence type="ECO:0000313" key="3">
    <source>
        <dbReference type="Proteomes" id="UP001209878"/>
    </source>
</evidence>
<keyword evidence="3" id="KW-1185">Reference proteome</keyword>
<dbReference type="AlphaFoldDB" id="A0AAD9L1X7"/>
<feature type="region of interest" description="Disordered" evidence="1">
    <location>
        <begin position="391"/>
        <end position="426"/>
    </location>
</feature>
<reference evidence="2" key="1">
    <citation type="journal article" date="2023" name="Mol. Biol. Evol.">
        <title>Third-Generation Sequencing Reveals the Adaptive Role of the Epigenome in Three Deep-Sea Polychaetes.</title>
        <authorList>
            <person name="Perez M."/>
            <person name="Aroh O."/>
            <person name="Sun Y."/>
            <person name="Lan Y."/>
            <person name="Juniper S.K."/>
            <person name="Young C.R."/>
            <person name="Angers B."/>
            <person name="Qian P.Y."/>
        </authorList>
    </citation>
    <scope>NUCLEOTIDE SEQUENCE</scope>
    <source>
        <strain evidence="2">R07B-5</strain>
    </source>
</reference>
<feature type="compositionally biased region" description="Basic and acidic residues" evidence="1">
    <location>
        <begin position="576"/>
        <end position="588"/>
    </location>
</feature>
<feature type="compositionally biased region" description="Basic and acidic residues" evidence="1">
    <location>
        <begin position="291"/>
        <end position="317"/>
    </location>
</feature>
<name>A0AAD9L1X7_RIDPI</name>
<feature type="region of interest" description="Disordered" evidence="1">
    <location>
        <begin position="273"/>
        <end position="361"/>
    </location>
</feature>
<feature type="compositionally biased region" description="Polar residues" evidence="1">
    <location>
        <begin position="201"/>
        <end position="218"/>
    </location>
</feature>
<feature type="compositionally biased region" description="Basic and acidic residues" evidence="1">
    <location>
        <begin position="99"/>
        <end position="108"/>
    </location>
</feature>
<feature type="region of interest" description="Disordered" evidence="1">
    <location>
        <begin position="95"/>
        <end position="259"/>
    </location>
</feature>
<feature type="region of interest" description="Disordered" evidence="1">
    <location>
        <begin position="439"/>
        <end position="588"/>
    </location>
</feature>
<dbReference type="Proteomes" id="UP001209878">
    <property type="component" value="Unassembled WGS sequence"/>
</dbReference>
<feature type="compositionally biased region" description="Basic and acidic residues" evidence="1">
    <location>
        <begin position="238"/>
        <end position="252"/>
    </location>
</feature>
<feature type="compositionally biased region" description="Basic and acidic residues" evidence="1">
    <location>
        <begin position="394"/>
        <end position="423"/>
    </location>
</feature>
<feature type="compositionally biased region" description="Polar residues" evidence="1">
    <location>
        <begin position="325"/>
        <end position="335"/>
    </location>
</feature>
<proteinExistence type="predicted"/>
<evidence type="ECO:0000256" key="1">
    <source>
        <dbReference type="SAM" id="MobiDB-lite"/>
    </source>
</evidence>
<sequence length="631" mass="68683">MTSLRNNYRTDRPSCHVIVTEKSPHKKAERHTDCLDSTTPVYKPKHNVGLQWKNLTMRPPWTPTRGRRTDATLCGIAKQFCILRYHVSCGVPQNPDAAWMKDQRDKSPPRPILRAWHSRPPLSLKFGGKSEVFRSGHRTPSGKRAQTPASKGDGEPAAGDAARTEKATPPPVEGTLTDQQVAEKKEDARRRPKTSRRCVSARTTRQGRPKSSVNQRTTGPVRLGSQTPRKRPKTGRGRQGEMEATPKARGVVEVESGAKSQTLQFLAEAMDGVYDADSGDSNGATPGDSADATRRRDNEDIAKETGRSSGDDQENTHKVRPIVTRQESSTQTTATEDAGMKPKPKPVTSSTASQAGDGIPIDVVVTVEDTPPVRSDGTASVEGENDVEALAVDPGKDSPLEDLFGEKKKDDDVSAMARERDKNSQTMVILAGGVTEVTESRTEITADDETREIIDGSGRIPEHDTTQAEDKPPVEGHGESASLLNQENAVIQEHPAANAGEENTSGGNEEANVATSPQHDGEPVTNETGSEGKGQSDNSSRESGSSYSGSESETGSDRSSASSRQSESNIQPVPRLQDKTGGVERQRRLRFDRILRCCHFDRSDSGGHGEAKRRRRRSLARDNVVYWQPIE</sequence>
<accession>A0AAD9L1X7</accession>
<feature type="compositionally biased region" description="Basic and acidic residues" evidence="1">
    <location>
        <begin position="600"/>
        <end position="610"/>
    </location>
</feature>
<feature type="compositionally biased region" description="Low complexity" evidence="1">
    <location>
        <begin position="536"/>
        <end position="568"/>
    </location>
</feature>
<comment type="caution">
    <text evidence="2">The sequence shown here is derived from an EMBL/GenBank/DDBJ whole genome shotgun (WGS) entry which is preliminary data.</text>
</comment>
<feature type="region of interest" description="Disordered" evidence="1">
    <location>
        <begin position="600"/>
        <end position="621"/>
    </location>
</feature>
<protein>
    <submittedName>
        <fullName evidence="2">Uncharacterized protein</fullName>
    </submittedName>
</protein>
<evidence type="ECO:0000313" key="2">
    <source>
        <dbReference type="EMBL" id="KAK2180898.1"/>
    </source>
</evidence>
<feature type="compositionally biased region" description="Polar residues" evidence="1">
    <location>
        <begin position="501"/>
        <end position="518"/>
    </location>
</feature>
<dbReference type="EMBL" id="JAODUO010000420">
    <property type="protein sequence ID" value="KAK2180898.1"/>
    <property type="molecule type" value="Genomic_DNA"/>
</dbReference>
<feature type="compositionally biased region" description="Polar residues" evidence="1">
    <location>
        <begin position="525"/>
        <end position="535"/>
    </location>
</feature>
<feature type="compositionally biased region" description="Basic and acidic residues" evidence="1">
    <location>
        <begin position="460"/>
        <end position="478"/>
    </location>
</feature>